<proteinExistence type="predicted"/>
<dbReference type="EMBL" id="JBHLTC010000018">
    <property type="protein sequence ID" value="MFC0625288.1"/>
    <property type="molecule type" value="Genomic_DNA"/>
</dbReference>
<keyword evidence="2" id="KW-0238">DNA-binding</keyword>
<dbReference type="InterPro" id="IPR009057">
    <property type="entry name" value="Homeodomain-like_sf"/>
</dbReference>
<feature type="domain" description="HTH tetR-type" evidence="4">
    <location>
        <begin position="14"/>
        <end position="57"/>
    </location>
</feature>
<organism evidence="5 6">
    <name type="scientific">Kribbella deserti</name>
    <dbReference type="NCBI Taxonomy" id="1926257"/>
    <lineage>
        <taxon>Bacteria</taxon>
        <taxon>Bacillati</taxon>
        <taxon>Actinomycetota</taxon>
        <taxon>Actinomycetes</taxon>
        <taxon>Propionibacteriales</taxon>
        <taxon>Kribbellaceae</taxon>
        <taxon>Kribbella</taxon>
    </lineage>
</organism>
<evidence type="ECO:0000313" key="5">
    <source>
        <dbReference type="EMBL" id="MFC0625288.1"/>
    </source>
</evidence>
<sequence>MGTRIPPSGANSAILSAAIQVLDRDGEAGLEAIAAAGVSRQTVYAHFPNRAALLDAVLAELTAELLTELDEPGLELRPAAEGLRRVLAASWLSFQRHPLLLSPGAISAGSAELHEPVLDRIRAILERGKVDGSFDPDTNSDWLLMALMTLGHAAGEAVASGAMTRTEAWDSYKWSIDRLTVRA</sequence>
<dbReference type="Proteomes" id="UP001589890">
    <property type="component" value="Unassembled WGS sequence"/>
</dbReference>
<dbReference type="Pfam" id="PF00440">
    <property type="entry name" value="TetR_N"/>
    <property type="match status" value="1"/>
</dbReference>
<gene>
    <name evidence="5" type="ORF">ACFFGN_14510</name>
</gene>
<dbReference type="RefSeq" id="WP_380047549.1">
    <property type="nucleotide sequence ID" value="NZ_JBHLTC010000018.1"/>
</dbReference>
<evidence type="ECO:0000256" key="1">
    <source>
        <dbReference type="ARBA" id="ARBA00023015"/>
    </source>
</evidence>
<evidence type="ECO:0000256" key="2">
    <source>
        <dbReference type="ARBA" id="ARBA00023125"/>
    </source>
</evidence>
<dbReference type="InterPro" id="IPR001647">
    <property type="entry name" value="HTH_TetR"/>
</dbReference>
<dbReference type="InterPro" id="IPR036271">
    <property type="entry name" value="Tet_transcr_reg_TetR-rel_C_sf"/>
</dbReference>
<name>A0ABV6QKX0_9ACTN</name>
<accession>A0ABV6QKX0</accession>
<dbReference type="SUPFAM" id="SSF48498">
    <property type="entry name" value="Tetracyclin repressor-like, C-terminal domain"/>
    <property type="match status" value="1"/>
</dbReference>
<dbReference type="PANTHER" id="PTHR30055">
    <property type="entry name" value="HTH-TYPE TRANSCRIPTIONAL REGULATOR RUTR"/>
    <property type="match status" value="1"/>
</dbReference>
<dbReference type="PANTHER" id="PTHR30055:SF234">
    <property type="entry name" value="HTH-TYPE TRANSCRIPTIONAL REGULATOR BETI"/>
    <property type="match status" value="1"/>
</dbReference>
<evidence type="ECO:0000259" key="4">
    <source>
        <dbReference type="Pfam" id="PF00440"/>
    </source>
</evidence>
<comment type="caution">
    <text evidence="5">The sequence shown here is derived from an EMBL/GenBank/DDBJ whole genome shotgun (WGS) entry which is preliminary data.</text>
</comment>
<dbReference type="Gene3D" id="1.10.357.10">
    <property type="entry name" value="Tetracycline Repressor, domain 2"/>
    <property type="match status" value="1"/>
</dbReference>
<dbReference type="InterPro" id="IPR050109">
    <property type="entry name" value="HTH-type_TetR-like_transc_reg"/>
</dbReference>
<evidence type="ECO:0000256" key="3">
    <source>
        <dbReference type="ARBA" id="ARBA00023163"/>
    </source>
</evidence>
<keyword evidence="6" id="KW-1185">Reference proteome</keyword>
<reference evidence="5 6" key="1">
    <citation type="submission" date="2024-09" db="EMBL/GenBank/DDBJ databases">
        <authorList>
            <person name="Sun Q."/>
            <person name="Mori K."/>
        </authorList>
    </citation>
    <scope>NUCLEOTIDE SEQUENCE [LARGE SCALE GENOMIC DNA]</scope>
    <source>
        <strain evidence="5 6">CGMCC 1.15906</strain>
    </source>
</reference>
<protein>
    <submittedName>
        <fullName evidence="5">TetR/AcrR family transcriptional regulator</fullName>
    </submittedName>
</protein>
<dbReference type="SUPFAM" id="SSF46689">
    <property type="entry name" value="Homeodomain-like"/>
    <property type="match status" value="1"/>
</dbReference>
<evidence type="ECO:0000313" key="6">
    <source>
        <dbReference type="Proteomes" id="UP001589890"/>
    </source>
</evidence>
<keyword evidence="3" id="KW-0804">Transcription</keyword>
<keyword evidence="1" id="KW-0805">Transcription regulation</keyword>